<keyword evidence="5" id="KW-1185">Reference proteome</keyword>
<accession>A0ABR4PTH1</accession>
<dbReference type="Pfam" id="PF05368">
    <property type="entry name" value="NmrA"/>
    <property type="match status" value="1"/>
</dbReference>
<evidence type="ECO:0000259" key="3">
    <source>
        <dbReference type="Pfam" id="PF05368"/>
    </source>
</evidence>
<dbReference type="CDD" id="cd05251">
    <property type="entry name" value="NmrA_like_SDR_a"/>
    <property type="match status" value="1"/>
</dbReference>
<dbReference type="SUPFAM" id="SSF51735">
    <property type="entry name" value="NAD(P)-binding Rossmann-fold domains"/>
    <property type="match status" value="1"/>
</dbReference>
<evidence type="ECO:0000256" key="2">
    <source>
        <dbReference type="ARBA" id="ARBA00022857"/>
    </source>
</evidence>
<keyword evidence="2" id="KW-0521">NADP</keyword>
<dbReference type="Proteomes" id="UP001629113">
    <property type="component" value="Unassembled WGS sequence"/>
</dbReference>
<evidence type="ECO:0000313" key="5">
    <source>
        <dbReference type="Proteomes" id="UP001629113"/>
    </source>
</evidence>
<feature type="domain" description="NmrA-like" evidence="3">
    <location>
        <begin position="2"/>
        <end position="301"/>
    </location>
</feature>
<proteinExistence type="inferred from homology"/>
<evidence type="ECO:0000313" key="4">
    <source>
        <dbReference type="EMBL" id="KAL3426645.1"/>
    </source>
</evidence>
<comment type="similarity">
    <text evidence="1">Belongs to the NmrA-type oxidoreductase family.</text>
</comment>
<dbReference type="PANTHER" id="PTHR42748">
    <property type="entry name" value="NITROGEN METABOLITE REPRESSION PROTEIN NMRA FAMILY MEMBER"/>
    <property type="match status" value="1"/>
</dbReference>
<dbReference type="EMBL" id="JBFCZG010000001">
    <property type="protein sequence ID" value="KAL3426645.1"/>
    <property type="molecule type" value="Genomic_DNA"/>
</dbReference>
<organism evidence="4 5">
    <name type="scientific">Phlyctema vagabunda</name>
    <dbReference type="NCBI Taxonomy" id="108571"/>
    <lineage>
        <taxon>Eukaryota</taxon>
        <taxon>Fungi</taxon>
        <taxon>Dikarya</taxon>
        <taxon>Ascomycota</taxon>
        <taxon>Pezizomycotina</taxon>
        <taxon>Leotiomycetes</taxon>
        <taxon>Helotiales</taxon>
        <taxon>Dermateaceae</taxon>
        <taxon>Phlyctema</taxon>
    </lineage>
</organism>
<evidence type="ECO:0000256" key="1">
    <source>
        <dbReference type="ARBA" id="ARBA00006328"/>
    </source>
</evidence>
<dbReference type="Gene3D" id="3.90.25.10">
    <property type="entry name" value="UDP-galactose 4-epimerase, domain 1"/>
    <property type="match status" value="1"/>
</dbReference>
<name>A0ABR4PTH1_9HELO</name>
<dbReference type="PANTHER" id="PTHR42748:SF11">
    <property type="entry name" value="NMRA-LIKE DOMAIN-CONTAINING PROTEIN"/>
    <property type="match status" value="1"/>
</dbReference>
<dbReference type="Gene3D" id="3.40.50.720">
    <property type="entry name" value="NAD(P)-binding Rossmann-like Domain"/>
    <property type="match status" value="1"/>
</dbReference>
<reference evidence="4 5" key="1">
    <citation type="submission" date="2024-06" db="EMBL/GenBank/DDBJ databases">
        <title>Complete genome of Phlyctema vagabunda strain 19-DSS-EL-015.</title>
        <authorList>
            <person name="Fiorenzani C."/>
        </authorList>
    </citation>
    <scope>NUCLEOTIDE SEQUENCE [LARGE SCALE GENOMIC DNA]</scope>
    <source>
        <strain evidence="4 5">19-DSS-EL-015</strain>
    </source>
</reference>
<sequence length="309" mass="33794">MSKLLIVFGATGQQGGSVVRQVLHDSELSKQYTIRAITRDASTPKAQELKKSGVEIVEADLTKKSTLNTALKGGHTIFVMTAPSFGPGAKDSEITQGKTVADIAVEEGIKYMIFSTLPSCTRISNGKYTKVTAFDAKAEIQDYISTLPLKSAFFAPGSFMQNFQGVMIPRPTGSGDYIMTTHVSPKTELPLIDITGDTGKYIGAILAEPDKYEGKTFCASTEVLTMDEMAQTISRVSGKTVKYVQIPEEAYRKHLPGWADILIEMMLYQQDFGYYGPGTRDLVGWAAENARGRLSTFEEYLIANPLPLE</sequence>
<dbReference type="InterPro" id="IPR008030">
    <property type="entry name" value="NmrA-like"/>
</dbReference>
<dbReference type="InterPro" id="IPR051164">
    <property type="entry name" value="NmrA-like_oxidored"/>
</dbReference>
<comment type="caution">
    <text evidence="4">The sequence shown here is derived from an EMBL/GenBank/DDBJ whole genome shotgun (WGS) entry which is preliminary data.</text>
</comment>
<dbReference type="InterPro" id="IPR036291">
    <property type="entry name" value="NAD(P)-bd_dom_sf"/>
</dbReference>
<gene>
    <name evidence="4" type="ORF">PVAG01_00154</name>
</gene>
<protein>
    <recommendedName>
        <fullName evidence="3">NmrA-like domain-containing protein</fullName>
    </recommendedName>
</protein>